<comment type="function">
    <text evidence="7">Splits dipeptides with a prolyl residue in the C-terminal position.</text>
</comment>
<feature type="binding site" evidence="7">
    <location>
        <position position="421"/>
    </location>
    <ligand>
        <name>Mn(2+)</name>
        <dbReference type="ChEBI" id="CHEBI:29035"/>
        <label>1</label>
    </ligand>
</feature>
<evidence type="ECO:0000313" key="10">
    <source>
        <dbReference type="EMBL" id="GLR72541.1"/>
    </source>
</evidence>
<dbReference type="Proteomes" id="UP001156601">
    <property type="component" value="Unassembled WGS sequence"/>
</dbReference>
<feature type="binding site" evidence="7">
    <location>
        <position position="382"/>
    </location>
    <ligand>
        <name>Mn(2+)</name>
        <dbReference type="ChEBI" id="CHEBI:29035"/>
        <label>1</label>
    </ligand>
</feature>
<dbReference type="EC" id="3.4.13.9" evidence="7"/>
<dbReference type="RefSeq" id="WP_284218954.1">
    <property type="nucleotide sequence ID" value="NZ_BSOT01000011.1"/>
</dbReference>
<dbReference type="GO" id="GO:0005829">
    <property type="term" value="C:cytosol"/>
    <property type="evidence" value="ECO:0007669"/>
    <property type="project" value="TreeGrafter"/>
</dbReference>
<evidence type="ECO:0000256" key="3">
    <source>
        <dbReference type="ARBA" id="ARBA00022801"/>
    </source>
</evidence>
<dbReference type="InterPro" id="IPR001131">
    <property type="entry name" value="Peptidase_M24B_aminopep-P_CS"/>
</dbReference>
<dbReference type="GO" id="GO:0016795">
    <property type="term" value="F:phosphoric triester hydrolase activity"/>
    <property type="evidence" value="ECO:0007669"/>
    <property type="project" value="InterPro"/>
</dbReference>
<dbReference type="SUPFAM" id="SSF55920">
    <property type="entry name" value="Creatinase/aminopeptidase"/>
    <property type="match status" value="1"/>
</dbReference>
<sequence>MNQTSIELQYAQHIETLQHRAREALGREAIDGLIIHSGQLHYQFLDDNPYPFKVSPQFKAWLPVVDNPNSWLIVDGVNKPKLIFYLPVDFWHKVPKVPDAFWTDFFDITYLKKANMVEKHLPYDLSKYAYLGEHVEVAKALGISLVNPDRVMHYMHYHRAFKTDYELNCMREANKIAVRSHKAAERAFLSGKSEFEINQAYLSAAVQSEEQMPYGNIVALNENASILHYMVLDKTAPEIHRSFLIDAGASYSGYAADITRTYCAENNQFNALIVAVDSLTQQLVGKLIPGIEYVDIHKQAFVGIANILHDFKLINLSPEGILDKGIVGTFFPHGVGHMLGLQVHDVAGHVANDRGTPKPAPTEHPFLRCTRTVEARQVFTIEPGVYFIDSLLAELKSTENSKYINWDVVDEFRPYGGVRIEDNVIVHAEKNENMSRDNW</sequence>
<evidence type="ECO:0000256" key="4">
    <source>
        <dbReference type="ARBA" id="ARBA00022997"/>
    </source>
</evidence>
<dbReference type="Gene3D" id="3.40.350.10">
    <property type="entry name" value="Creatinase/prolidase N-terminal domain"/>
    <property type="match status" value="1"/>
</dbReference>
<keyword evidence="11" id="KW-1185">Reference proteome</keyword>
<gene>
    <name evidence="7 10" type="primary">pepQ</name>
    <name evidence="10" type="ORF">GCM10007852_34490</name>
</gene>
<feature type="binding site" evidence="7">
    <location>
        <position position="421"/>
    </location>
    <ligand>
        <name>Mn(2+)</name>
        <dbReference type="ChEBI" id="CHEBI:29035"/>
        <label>2</label>
    </ligand>
</feature>
<dbReference type="GO" id="GO:0046872">
    <property type="term" value="F:metal ion binding"/>
    <property type="evidence" value="ECO:0007669"/>
    <property type="project" value="UniProtKB-KW"/>
</dbReference>
<name>A0AA37WIY1_9ALTE</name>
<dbReference type="InterPro" id="IPR036005">
    <property type="entry name" value="Creatinase/aminopeptidase-like"/>
</dbReference>
<dbReference type="GO" id="GO:0004177">
    <property type="term" value="F:aminopeptidase activity"/>
    <property type="evidence" value="ECO:0007669"/>
    <property type="project" value="TreeGrafter"/>
</dbReference>
<dbReference type="InterPro" id="IPR029149">
    <property type="entry name" value="Creatin/AminoP/Spt16_N"/>
</dbReference>
<evidence type="ECO:0000256" key="5">
    <source>
        <dbReference type="ARBA" id="ARBA00023049"/>
    </source>
</evidence>
<keyword evidence="6 7" id="KW-0464">Manganese</keyword>
<reference evidence="10" key="2">
    <citation type="submission" date="2023-01" db="EMBL/GenBank/DDBJ databases">
        <title>Draft genome sequence of Agaribacter marinus strain NBRC 110023.</title>
        <authorList>
            <person name="Sun Q."/>
            <person name="Mori K."/>
        </authorList>
    </citation>
    <scope>NUCLEOTIDE SEQUENCE</scope>
    <source>
        <strain evidence="10">NBRC 110023</strain>
    </source>
</reference>
<organism evidence="10 11">
    <name type="scientific">Agaribacter marinus</name>
    <dbReference type="NCBI Taxonomy" id="1431249"/>
    <lineage>
        <taxon>Bacteria</taxon>
        <taxon>Pseudomonadati</taxon>
        <taxon>Pseudomonadota</taxon>
        <taxon>Gammaproteobacteria</taxon>
        <taxon>Alteromonadales</taxon>
        <taxon>Alteromonadaceae</taxon>
        <taxon>Agaribacter</taxon>
    </lineage>
</organism>
<evidence type="ECO:0000259" key="8">
    <source>
        <dbReference type="Pfam" id="PF00557"/>
    </source>
</evidence>
<dbReference type="PROSITE" id="PS00491">
    <property type="entry name" value="PROLINE_PEPTIDASE"/>
    <property type="match status" value="1"/>
</dbReference>
<accession>A0AA37WIY1</accession>
<dbReference type="Gene3D" id="3.90.230.10">
    <property type="entry name" value="Creatinase/methionine aminopeptidase superfamily"/>
    <property type="match status" value="1"/>
</dbReference>
<dbReference type="GO" id="GO:0102009">
    <property type="term" value="F:proline dipeptidase activity"/>
    <property type="evidence" value="ECO:0007669"/>
    <property type="project" value="UniProtKB-EC"/>
</dbReference>
<feature type="binding site" evidence="7">
    <location>
        <position position="257"/>
    </location>
    <ligand>
        <name>Mn(2+)</name>
        <dbReference type="ChEBI" id="CHEBI:29035"/>
        <label>2</label>
    </ligand>
</feature>
<dbReference type="InterPro" id="IPR048819">
    <property type="entry name" value="PepQ_N"/>
</dbReference>
<dbReference type="InterPro" id="IPR022846">
    <property type="entry name" value="X_Pro_dipept"/>
</dbReference>
<dbReference type="HAMAP" id="MF_01279">
    <property type="entry name" value="X_Pro_dipeptid"/>
    <property type="match status" value="1"/>
</dbReference>
<keyword evidence="5 7" id="KW-0482">Metalloprotease</keyword>
<dbReference type="EMBL" id="BSOT01000011">
    <property type="protein sequence ID" value="GLR72541.1"/>
    <property type="molecule type" value="Genomic_DNA"/>
</dbReference>
<dbReference type="Pfam" id="PF21216">
    <property type="entry name" value="PepQ_N"/>
    <property type="match status" value="1"/>
</dbReference>
<feature type="binding site" evidence="7">
    <location>
        <position position="257"/>
    </location>
    <ligand>
        <name>Mn(2+)</name>
        <dbReference type="ChEBI" id="CHEBI:29035"/>
        <label>1</label>
    </ligand>
</feature>
<evidence type="ECO:0000256" key="2">
    <source>
        <dbReference type="ARBA" id="ARBA00022723"/>
    </source>
</evidence>
<keyword evidence="2 7" id="KW-0479">Metal-binding</keyword>
<evidence type="ECO:0000256" key="1">
    <source>
        <dbReference type="ARBA" id="ARBA00022670"/>
    </source>
</evidence>
<evidence type="ECO:0000259" key="9">
    <source>
        <dbReference type="Pfam" id="PF21216"/>
    </source>
</evidence>
<comment type="similarity">
    <text evidence="7">Belongs to the peptidase M24B family. Bacterial-type prolidase subfamily.</text>
</comment>
<feature type="domain" description="Xaa-Pro dipeptidase N-terminal" evidence="9">
    <location>
        <begin position="9"/>
        <end position="157"/>
    </location>
</feature>
<keyword evidence="3 7" id="KW-0378">Hydrolase</keyword>
<dbReference type="GO" id="GO:0008235">
    <property type="term" value="F:metalloexopeptidase activity"/>
    <property type="evidence" value="ECO:0007669"/>
    <property type="project" value="UniProtKB-UniRule"/>
</dbReference>
<dbReference type="InterPro" id="IPR052433">
    <property type="entry name" value="X-Pro_dipept-like"/>
</dbReference>
<proteinExistence type="inferred from homology"/>
<comment type="catalytic activity">
    <reaction evidence="7">
        <text>Xaa-L-Pro dipeptide + H2O = an L-alpha-amino acid + L-proline</text>
        <dbReference type="Rhea" id="RHEA:76407"/>
        <dbReference type="ChEBI" id="CHEBI:15377"/>
        <dbReference type="ChEBI" id="CHEBI:59869"/>
        <dbReference type="ChEBI" id="CHEBI:60039"/>
        <dbReference type="ChEBI" id="CHEBI:195196"/>
        <dbReference type="EC" id="3.4.13.9"/>
    </reaction>
</comment>
<protein>
    <recommendedName>
        <fullName evidence="7">Xaa-Pro dipeptidase</fullName>
        <shortName evidence="7">X-Pro dipeptidase</shortName>
        <ecNumber evidence="7">3.4.13.9</ecNumber>
    </recommendedName>
    <alternativeName>
        <fullName evidence="7">Imidodipeptidase</fullName>
    </alternativeName>
    <alternativeName>
        <fullName evidence="7">Proline dipeptidase</fullName>
        <shortName evidence="7">Prolidase</shortName>
    </alternativeName>
</protein>
<dbReference type="Pfam" id="PF00557">
    <property type="entry name" value="Peptidase_M24"/>
    <property type="match status" value="1"/>
</dbReference>
<dbReference type="GO" id="GO:0006508">
    <property type="term" value="P:proteolysis"/>
    <property type="evidence" value="ECO:0007669"/>
    <property type="project" value="UniProtKB-KW"/>
</dbReference>
<evidence type="ECO:0000256" key="7">
    <source>
        <dbReference type="HAMAP-Rule" id="MF_01279"/>
    </source>
</evidence>
<feature type="binding site" evidence="7">
    <location>
        <position position="246"/>
    </location>
    <ligand>
        <name>Mn(2+)</name>
        <dbReference type="ChEBI" id="CHEBI:29035"/>
        <label>2</label>
    </ligand>
</feature>
<dbReference type="PANTHER" id="PTHR43226:SF8">
    <property type="entry name" value="XAA-PRO DIPEPTIDASE"/>
    <property type="match status" value="1"/>
</dbReference>
<feature type="domain" description="Peptidase M24" evidence="8">
    <location>
        <begin position="169"/>
        <end position="427"/>
    </location>
</feature>
<dbReference type="PANTHER" id="PTHR43226">
    <property type="entry name" value="XAA-PRO AMINOPEPTIDASE 3"/>
    <property type="match status" value="1"/>
</dbReference>
<comment type="cofactor">
    <cofactor evidence="7">
        <name>Mn(2+)</name>
        <dbReference type="ChEBI" id="CHEBI:29035"/>
    </cofactor>
    <text evidence="7">Binds 2 manganese ions per subunit.</text>
</comment>
<dbReference type="NCBIfam" id="NF010133">
    <property type="entry name" value="PRK13607.1"/>
    <property type="match status" value="1"/>
</dbReference>
<keyword evidence="1 7" id="KW-0645">Protease</keyword>
<dbReference type="AlphaFoldDB" id="A0AA37WIY1"/>
<reference evidence="10" key="1">
    <citation type="journal article" date="2014" name="Int. J. Syst. Evol. Microbiol.">
        <title>Complete genome sequence of Corynebacterium casei LMG S-19264T (=DSM 44701T), isolated from a smear-ripened cheese.</title>
        <authorList>
            <consortium name="US DOE Joint Genome Institute (JGI-PGF)"/>
            <person name="Walter F."/>
            <person name="Albersmeier A."/>
            <person name="Kalinowski J."/>
            <person name="Ruckert C."/>
        </authorList>
    </citation>
    <scope>NUCLEOTIDE SEQUENCE</scope>
    <source>
        <strain evidence="10">NBRC 110023</strain>
    </source>
</reference>
<dbReference type="InterPro" id="IPR000994">
    <property type="entry name" value="Pept_M24"/>
</dbReference>
<comment type="caution">
    <text evidence="10">The sequence shown here is derived from an EMBL/GenBank/DDBJ whole genome shotgun (WGS) entry which is preliminary data.</text>
</comment>
<evidence type="ECO:0000256" key="6">
    <source>
        <dbReference type="ARBA" id="ARBA00023211"/>
    </source>
</evidence>
<keyword evidence="4 7" id="KW-0224">Dipeptidase</keyword>
<feature type="binding site" evidence="7">
    <location>
        <position position="337"/>
    </location>
    <ligand>
        <name>Mn(2+)</name>
        <dbReference type="ChEBI" id="CHEBI:29035"/>
        <label>1</label>
    </ligand>
</feature>
<evidence type="ECO:0000313" key="11">
    <source>
        <dbReference type="Proteomes" id="UP001156601"/>
    </source>
</evidence>